<dbReference type="Gene3D" id="3.50.50.60">
    <property type="entry name" value="FAD/NAD(P)-binding domain"/>
    <property type="match status" value="1"/>
</dbReference>
<dbReference type="SUPFAM" id="SSF51905">
    <property type="entry name" value="FAD/NAD(P)-binding domain"/>
    <property type="match status" value="1"/>
</dbReference>
<reference evidence="1 2" key="1">
    <citation type="journal article" date="2018" name="Nat. Biotechnol.">
        <title>A standardized bacterial taxonomy based on genome phylogeny substantially revises the tree of life.</title>
        <authorList>
            <person name="Parks D.H."/>
            <person name="Chuvochina M."/>
            <person name="Waite D.W."/>
            <person name="Rinke C."/>
            <person name="Skarshewski A."/>
            <person name="Chaumeil P.A."/>
            <person name="Hugenholtz P."/>
        </authorList>
    </citation>
    <scope>NUCLEOTIDE SEQUENCE [LARGE SCALE GENOMIC DNA]</scope>
    <source>
        <strain evidence="1">UBA9169</strain>
    </source>
</reference>
<evidence type="ECO:0000313" key="1">
    <source>
        <dbReference type="EMBL" id="HAR54527.1"/>
    </source>
</evidence>
<name>A0A348WJ15_9RHOB</name>
<dbReference type="AlphaFoldDB" id="A0A348WJ15"/>
<evidence type="ECO:0000313" key="2">
    <source>
        <dbReference type="Proteomes" id="UP000264719"/>
    </source>
</evidence>
<gene>
    <name evidence="1" type="ORF">DCS45_22030</name>
</gene>
<dbReference type="Proteomes" id="UP000264719">
    <property type="component" value="Unassembled WGS sequence"/>
</dbReference>
<proteinExistence type="predicted"/>
<dbReference type="EMBL" id="DMVW01000210">
    <property type="protein sequence ID" value="HAR54527.1"/>
    <property type="molecule type" value="Genomic_DNA"/>
</dbReference>
<feature type="non-terminal residue" evidence="1">
    <location>
        <position position="51"/>
    </location>
</feature>
<sequence>MGFSGWRVLKEGLTGNKGWQPHWRDATPKSEYDVVIIGGGGHGLSTAYYLA</sequence>
<dbReference type="InterPro" id="IPR036188">
    <property type="entry name" value="FAD/NAD-bd_sf"/>
</dbReference>
<organism evidence="1 2">
    <name type="scientific">Roseovarius nubinhibens</name>
    <dbReference type="NCBI Taxonomy" id="314263"/>
    <lineage>
        <taxon>Bacteria</taxon>
        <taxon>Pseudomonadati</taxon>
        <taxon>Pseudomonadota</taxon>
        <taxon>Alphaproteobacteria</taxon>
        <taxon>Rhodobacterales</taxon>
        <taxon>Roseobacteraceae</taxon>
        <taxon>Roseovarius</taxon>
    </lineage>
</organism>
<comment type="caution">
    <text evidence="1">The sequence shown here is derived from an EMBL/GenBank/DDBJ whole genome shotgun (WGS) entry which is preliminary data.</text>
</comment>
<accession>A0A348WJ15</accession>
<protein>
    <submittedName>
        <fullName evidence="1">Sarcosine oxidase subunit beta</fullName>
    </submittedName>
</protein>